<dbReference type="RefSeq" id="WP_053233085.1">
    <property type="nucleotide sequence ID" value="NZ_CP011125.1"/>
</dbReference>
<reference evidence="1 2" key="1">
    <citation type="submission" date="2015-03" db="EMBL/GenBank/DDBJ databases">
        <title>Genome assembly of Sandaracinus amylolyticus DSM 53668.</title>
        <authorList>
            <person name="Sharma G."/>
            <person name="Subramanian S."/>
        </authorList>
    </citation>
    <scope>NUCLEOTIDE SEQUENCE [LARGE SCALE GENOMIC DNA]</scope>
    <source>
        <strain evidence="1 2">DSM 53668</strain>
    </source>
</reference>
<dbReference type="KEGG" id="samy:DB32_003009"/>
<evidence type="ECO:0000313" key="2">
    <source>
        <dbReference type="Proteomes" id="UP000034883"/>
    </source>
</evidence>
<sequence>MSDTPAEVDRSWRSPVYRVWYELHGFVDDGLRDPILTQPEILAGMGPFEEVADAVATARAQKVVLGLLKARLDAEPAIAHRFVAQPGWPWLAKLVAAVRLKELASARIVQRGARGRASYDCTELVRTYHGKSLMRSLGFERRRVLGKDELAKLEEACARIKLTLPRVVEPTTTERFFSGEDETASDETED</sequence>
<evidence type="ECO:0000313" key="1">
    <source>
        <dbReference type="EMBL" id="AKF05860.1"/>
    </source>
</evidence>
<dbReference type="EMBL" id="CP011125">
    <property type="protein sequence ID" value="AKF05860.1"/>
    <property type="molecule type" value="Genomic_DNA"/>
</dbReference>
<name>A0A0F6YHG6_9BACT</name>
<organism evidence="1 2">
    <name type="scientific">Sandaracinus amylolyticus</name>
    <dbReference type="NCBI Taxonomy" id="927083"/>
    <lineage>
        <taxon>Bacteria</taxon>
        <taxon>Pseudomonadati</taxon>
        <taxon>Myxococcota</taxon>
        <taxon>Polyangia</taxon>
        <taxon>Polyangiales</taxon>
        <taxon>Sandaracinaceae</taxon>
        <taxon>Sandaracinus</taxon>
    </lineage>
</organism>
<dbReference type="Proteomes" id="UP000034883">
    <property type="component" value="Chromosome"/>
</dbReference>
<gene>
    <name evidence="1" type="ORF">DB32_003009</name>
</gene>
<proteinExistence type="predicted"/>
<protein>
    <submittedName>
        <fullName evidence="1">Uncharacterized protein</fullName>
    </submittedName>
</protein>
<dbReference type="STRING" id="927083.DB32_003009"/>
<accession>A0A0F6YHG6</accession>
<dbReference type="AlphaFoldDB" id="A0A0F6YHG6"/>
<keyword evidence="2" id="KW-1185">Reference proteome</keyword>